<dbReference type="Proteomes" id="UP000256964">
    <property type="component" value="Unassembled WGS sequence"/>
</dbReference>
<dbReference type="EMBL" id="KZ857381">
    <property type="protein sequence ID" value="RDX56037.1"/>
    <property type="molecule type" value="Genomic_DNA"/>
</dbReference>
<evidence type="ECO:0000313" key="1">
    <source>
        <dbReference type="EMBL" id="RDX56037.1"/>
    </source>
</evidence>
<gene>
    <name evidence="1" type="ORF">OH76DRAFT_1370732</name>
</gene>
<dbReference type="Gene3D" id="3.80.10.10">
    <property type="entry name" value="Ribonuclease Inhibitor"/>
    <property type="match status" value="1"/>
</dbReference>
<dbReference type="SUPFAM" id="SSF52047">
    <property type="entry name" value="RNI-like"/>
    <property type="match status" value="1"/>
</dbReference>
<name>A0A371DU23_9APHY</name>
<keyword evidence="2" id="KW-1185">Reference proteome</keyword>
<protein>
    <recommendedName>
        <fullName evidence="3">F-box domain-containing protein</fullName>
    </recommendedName>
</protein>
<dbReference type="AlphaFoldDB" id="A0A371DU23"/>
<reference evidence="1 2" key="1">
    <citation type="journal article" date="2018" name="Biotechnol. Biofuels">
        <title>Integrative visual omics of the white-rot fungus Polyporus brumalis exposes the biotechnological potential of its oxidative enzymes for delignifying raw plant biomass.</title>
        <authorList>
            <person name="Miyauchi S."/>
            <person name="Rancon A."/>
            <person name="Drula E."/>
            <person name="Hage H."/>
            <person name="Chaduli D."/>
            <person name="Favel A."/>
            <person name="Grisel S."/>
            <person name="Henrissat B."/>
            <person name="Herpoel-Gimbert I."/>
            <person name="Ruiz-Duenas F.J."/>
            <person name="Chevret D."/>
            <person name="Hainaut M."/>
            <person name="Lin J."/>
            <person name="Wang M."/>
            <person name="Pangilinan J."/>
            <person name="Lipzen A."/>
            <person name="Lesage-Meessen L."/>
            <person name="Navarro D."/>
            <person name="Riley R."/>
            <person name="Grigoriev I.V."/>
            <person name="Zhou S."/>
            <person name="Raouche S."/>
            <person name="Rosso M.N."/>
        </authorList>
    </citation>
    <scope>NUCLEOTIDE SEQUENCE [LARGE SCALE GENOMIC DNA]</scope>
    <source>
        <strain evidence="1 2">BRFM 1820</strain>
    </source>
</reference>
<sequence length="379" mass="42801">MHPTRAPPVLVDDLIPIIIESNDHWWPRDFQRLALISPAWLTPVRKRLYAHPSLRSFGACKLFARTLLDNPALLPYMRSLELRPVADSRRTLDEQEMQSLRFILGLEGLQEVTLGGDLAVSAERFIHFMAGTRTITTLHIDGYSFPDDHASSTVHTLPSLEWDDVVAFRFPFLRNLTLSNVALTVYPPSMDHPGSLSHLTLNNVQLVDGTLPDLCQGSWGSLRVLEIVGKSTVELDDEVRSMLELCENLEELHYEAVDRSCRPSIFDDEPPTCEALWKLSISGFDVNPHTLDAIAQSCPKLMELAICGRIVRIPSERWAAFVKSGALPRLQYLITTAGTNIPPFRFWSSDQHDELRDACKSRGISLFNEFILSERCIGW</sequence>
<dbReference type="STRING" id="139420.A0A371DU23"/>
<evidence type="ECO:0000313" key="2">
    <source>
        <dbReference type="Proteomes" id="UP000256964"/>
    </source>
</evidence>
<evidence type="ECO:0008006" key="3">
    <source>
        <dbReference type="Google" id="ProtNLM"/>
    </source>
</evidence>
<proteinExistence type="predicted"/>
<organism evidence="1 2">
    <name type="scientific">Lentinus brumalis</name>
    <dbReference type="NCBI Taxonomy" id="2498619"/>
    <lineage>
        <taxon>Eukaryota</taxon>
        <taxon>Fungi</taxon>
        <taxon>Dikarya</taxon>
        <taxon>Basidiomycota</taxon>
        <taxon>Agaricomycotina</taxon>
        <taxon>Agaricomycetes</taxon>
        <taxon>Polyporales</taxon>
        <taxon>Polyporaceae</taxon>
        <taxon>Lentinus</taxon>
    </lineage>
</organism>
<dbReference type="OrthoDB" id="3251638at2759"/>
<dbReference type="InterPro" id="IPR032675">
    <property type="entry name" value="LRR_dom_sf"/>
</dbReference>
<accession>A0A371DU23</accession>